<dbReference type="InterPro" id="IPR044016">
    <property type="entry name" value="Big_13"/>
</dbReference>
<proteinExistence type="predicted"/>
<feature type="domain" description="SLH" evidence="2">
    <location>
        <begin position="573"/>
        <end position="632"/>
    </location>
</feature>
<dbReference type="Pfam" id="PF07554">
    <property type="entry name" value="FIVAR"/>
    <property type="match status" value="4"/>
</dbReference>
<feature type="non-terminal residue" evidence="3">
    <location>
        <position position="1"/>
    </location>
</feature>
<dbReference type="Proteomes" id="UP000012081">
    <property type="component" value="Unassembled WGS sequence"/>
</dbReference>
<feature type="compositionally biased region" description="Basic and acidic residues" evidence="1">
    <location>
        <begin position="415"/>
        <end position="436"/>
    </location>
</feature>
<dbReference type="Pfam" id="PF00395">
    <property type="entry name" value="SLH"/>
    <property type="match status" value="3"/>
</dbReference>
<dbReference type="InterPro" id="IPR051465">
    <property type="entry name" value="Cell_Envelope_Struct_Comp"/>
</dbReference>
<dbReference type="Pfam" id="PF19077">
    <property type="entry name" value="Big_13"/>
    <property type="match status" value="1"/>
</dbReference>
<dbReference type="EMBL" id="APBN01000028">
    <property type="protein sequence ID" value="EMT49935.1"/>
    <property type="molecule type" value="Genomic_DNA"/>
</dbReference>
<gene>
    <name evidence="3" type="ORF">I532_25070</name>
</gene>
<evidence type="ECO:0000259" key="2">
    <source>
        <dbReference type="PROSITE" id="PS51272"/>
    </source>
</evidence>
<dbReference type="STRING" id="1300222.I532_25070"/>
<sequence>VTPTTDIPDGDYNIVVTAEKDGKVSEPVTKAIKVDTAALTVDMTSPSGTVNTGKPVFSGTATPGAKVTVKVAEGIELTATADENGNWSVTPTTDIPDGDYNVVVTAEKDGKVSEPITKTIKVDTALPTVDKTKLQEKVDQIDRENLVSGDYTSESWAELEKALDRAATVLNDENATQEEVNEALSALTKAREGLKKPSRPTPTVDKSKLQAKADQIKSENLVADDYTSESWAELQKALQQAEAVLNDPNATQREVDEALSELEKAYDGLEKVSTEVDKSKLQAKVDQIKSENLDADDYTSESWGELEKALKRAASVLDDPNATQKEVDAALAALTKAREGLKKPGEPAVDKSKLKAKVKEINDEDLDEDDYTGSSWRDLEKALKRAKDVLADPHATQAEVDKALADLKKARKDLETVSKRDRDRDKDRDKDRDNTDNGHFGFFSGSNSGQTTGKPSEPTSPTTGDETGDRTGYMNGYPSGKFDPNRQVTRAEMAMILVNTGMVKSGTGTNGTFFDVTNQHWAADAIKRANEAGLMNGYANGSFNPAGGITRAEMATIVYKYLGLSGDGMPNNYVDVSADHWATQIIAAVSKAGLMTGYPDGTFHPEKTLTRAETVTIINRLVNGTQLSAVSGQSWPDVPPTHWAYKDIEAATKK</sequence>
<evidence type="ECO:0000313" key="3">
    <source>
        <dbReference type="EMBL" id="EMT49935.1"/>
    </source>
</evidence>
<keyword evidence="4" id="KW-1185">Reference proteome</keyword>
<comment type="caution">
    <text evidence="3">The sequence shown here is derived from an EMBL/GenBank/DDBJ whole genome shotgun (WGS) entry which is preliminary data.</text>
</comment>
<accession>M8E383</accession>
<feature type="compositionally biased region" description="Low complexity" evidence="1">
    <location>
        <begin position="440"/>
        <end position="449"/>
    </location>
</feature>
<dbReference type="PATRIC" id="fig|1300222.3.peg.5251"/>
<feature type="domain" description="SLH" evidence="2">
    <location>
        <begin position="509"/>
        <end position="572"/>
    </location>
</feature>
<feature type="region of interest" description="Disordered" evidence="1">
    <location>
        <begin position="191"/>
        <end position="212"/>
    </location>
</feature>
<dbReference type="Gene3D" id="2.60.40.10">
    <property type="entry name" value="Immunoglobulins"/>
    <property type="match status" value="1"/>
</dbReference>
<dbReference type="AlphaFoldDB" id="M8E383"/>
<feature type="region of interest" description="Disordered" evidence="1">
    <location>
        <begin position="415"/>
        <end position="485"/>
    </location>
</feature>
<dbReference type="Gene3D" id="1.20.1270.70">
    <property type="entry name" value="Designed single chain three-helix bundle"/>
    <property type="match status" value="4"/>
</dbReference>
<feature type="domain" description="SLH" evidence="2">
    <location>
        <begin position="446"/>
        <end position="508"/>
    </location>
</feature>
<evidence type="ECO:0000313" key="4">
    <source>
        <dbReference type="Proteomes" id="UP000012081"/>
    </source>
</evidence>
<dbReference type="InterPro" id="IPR001119">
    <property type="entry name" value="SLH_dom"/>
</dbReference>
<evidence type="ECO:0000256" key="1">
    <source>
        <dbReference type="SAM" id="MobiDB-lite"/>
    </source>
</evidence>
<dbReference type="OrthoDB" id="9807519at2"/>
<name>M8E383_9BACL</name>
<protein>
    <recommendedName>
        <fullName evidence="2">SLH domain-containing protein</fullName>
    </recommendedName>
</protein>
<feature type="compositionally biased region" description="Polar residues" evidence="1">
    <location>
        <begin position="450"/>
        <end position="465"/>
    </location>
</feature>
<dbReference type="RefSeq" id="WP_003393391.1">
    <property type="nucleotide sequence ID" value="NZ_APBN01000028.1"/>
</dbReference>
<dbReference type="PROSITE" id="PS51272">
    <property type="entry name" value="SLH"/>
    <property type="match status" value="3"/>
</dbReference>
<dbReference type="PANTHER" id="PTHR43308">
    <property type="entry name" value="OUTER MEMBRANE PROTEIN ALPHA-RELATED"/>
    <property type="match status" value="1"/>
</dbReference>
<dbReference type="InterPro" id="IPR013783">
    <property type="entry name" value="Ig-like_fold"/>
</dbReference>
<reference evidence="3 4" key="1">
    <citation type="submission" date="2013-03" db="EMBL/GenBank/DDBJ databases">
        <title>Assembly of a new bacterial strain Brevibacillus borstelensis AK1.</title>
        <authorList>
            <person name="Rajan I."/>
            <person name="PoliReddy D."/>
            <person name="Sugumar T."/>
            <person name="Rathinam K."/>
            <person name="Alqarawi S."/>
            <person name="Khalil A.B."/>
            <person name="Sivakumar N."/>
        </authorList>
    </citation>
    <scope>NUCLEOTIDE SEQUENCE [LARGE SCALE GENOMIC DNA]</scope>
    <source>
        <strain evidence="3 4">AK1</strain>
    </source>
</reference>
<organism evidence="3 4">
    <name type="scientific">Brevibacillus borstelensis AK1</name>
    <dbReference type="NCBI Taxonomy" id="1300222"/>
    <lineage>
        <taxon>Bacteria</taxon>
        <taxon>Bacillati</taxon>
        <taxon>Bacillota</taxon>
        <taxon>Bacilli</taxon>
        <taxon>Bacillales</taxon>
        <taxon>Paenibacillaceae</taxon>
        <taxon>Brevibacillus</taxon>
    </lineage>
</organism>